<dbReference type="Proteomes" id="UP001162131">
    <property type="component" value="Unassembled WGS sequence"/>
</dbReference>
<protein>
    <submittedName>
        <fullName evidence="4">Uncharacterized protein</fullName>
    </submittedName>
</protein>
<reference evidence="4" key="1">
    <citation type="submission" date="2021-09" db="EMBL/GenBank/DDBJ databases">
        <authorList>
            <consortium name="AG Swart"/>
            <person name="Singh M."/>
            <person name="Singh A."/>
            <person name="Seah K."/>
            <person name="Emmerich C."/>
        </authorList>
    </citation>
    <scope>NUCLEOTIDE SEQUENCE</scope>
    <source>
        <strain evidence="4">ATCC30299</strain>
    </source>
</reference>
<evidence type="ECO:0000313" key="4">
    <source>
        <dbReference type="EMBL" id="CAG9327405.1"/>
    </source>
</evidence>
<organism evidence="4 5">
    <name type="scientific">Blepharisma stoltei</name>
    <dbReference type="NCBI Taxonomy" id="1481888"/>
    <lineage>
        <taxon>Eukaryota</taxon>
        <taxon>Sar</taxon>
        <taxon>Alveolata</taxon>
        <taxon>Ciliophora</taxon>
        <taxon>Postciliodesmatophora</taxon>
        <taxon>Heterotrichea</taxon>
        <taxon>Heterotrichida</taxon>
        <taxon>Blepharismidae</taxon>
        <taxon>Blepharisma</taxon>
    </lineage>
</organism>
<feature type="coiled-coil region" evidence="2">
    <location>
        <begin position="312"/>
        <end position="367"/>
    </location>
</feature>
<evidence type="ECO:0000256" key="1">
    <source>
        <dbReference type="PROSITE-ProRule" id="PRU00432"/>
    </source>
</evidence>
<sequence length="648" mass="75091">MEWLLSPKSLSPKIHPRSAGSHSRNQSLSTVHSYSSFNSSMPKKLKYLSKLKGRNSNPNLNLSPELASQVIKLYFLPMFQDEFRDIQTKLRATTYGVSKSGEIFKNSLSSILKGELELVYHEIQILLSRLDQTNTRKDEAAQELIETQQKLWKAQLELNCMNFQLNAEESNRKQIEIQGLHLNREINEQINSLKEIEGKKCELTRELYKEISFNEMLKQNAIELTHGYAIYKMKNDIMGESLKGLHQSCKSVVFPTDLEEILKNEIKNSSRYTYRISQISDQYTNDLKEVLKENDEHFKYNGINAKKRISLRSELKQLKNSIKTKLDNLNKNLIQAISDRRNFKESLEKLENQYKELTETYERARLDERKLGKKFEVDERICKNCQKPYYESQNFNWSCKRHQSTWSGEVYWCCGKRDINAIGCQSSHHVSREEDEGNSDEPKFKFKRCSSCKEYGHGPHECPKDPNAQTNRNAIAIVERHRHLTRIKKGPSTMNLNQVAKAKMIMSERLQGKGFGNPNVSTLETEETVFGFEKGFNDIKNLKKEVEFQPEKNLFIFTYSLGSKSGKKGKSLNSSRSSTPKNSEFQSFSKSRNVTPKNIEFQALQLSRSRNGTPKNYEIQTNVRYKSESISPKTKTPKSEKFIFRFGG</sequence>
<dbReference type="GO" id="GO:0035556">
    <property type="term" value="P:intracellular signal transduction"/>
    <property type="evidence" value="ECO:0007669"/>
    <property type="project" value="InterPro"/>
</dbReference>
<keyword evidence="1" id="KW-0862">Zinc</keyword>
<dbReference type="AlphaFoldDB" id="A0AAU9JR04"/>
<name>A0AAU9JR04_9CILI</name>
<feature type="compositionally biased region" description="Polar residues" evidence="3">
    <location>
        <begin position="579"/>
        <end position="591"/>
    </location>
</feature>
<comment type="caution">
    <text evidence="4">The sequence shown here is derived from an EMBL/GenBank/DDBJ whole genome shotgun (WGS) entry which is preliminary data.</text>
</comment>
<accession>A0AAU9JR04</accession>
<dbReference type="InterPro" id="IPR001562">
    <property type="entry name" value="Znf_Btk_motif"/>
</dbReference>
<evidence type="ECO:0000256" key="2">
    <source>
        <dbReference type="SAM" id="Coils"/>
    </source>
</evidence>
<gene>
    <name evidence="4" type="ORF">BSTOLATCC_MIC43444</name>
</gene>
<evidence type="ECO:0000256" key="3">
    <source>
        <dbReference type="SAM" id="MobiDB-lite"/>
    </source>
</evidence>
<evidence type="ECO:0000313" key="5">
    <source>
        <dbReference type="Proteomes" id="UP001162131"/>
    </source>
</evidence>
<keyword evidence="2" id="KW-0175">Coiled coil</keyword>
<proteinExistence type="predicted"/>
<feature type="coiled-coil region" evidence="2">
    <location>
        <begin position="123"/>
        <end position="173"/>
    </location>
</feature>
<keyword evidence="5" id="KW-1185">Reference proteome</keyword>
<dbReference type="GO" id="GO:0008270">
    <property type="term" value="F:zinc ion binding"/>
    <property type="evidence" value="ECO:0007669"/>
    <property type="project" value="UniProtKB-KW"/>
</dbReference>
<dbReference type="EMBL" id="CAJZBQ010000043">
    <property type="protein sequence ID" value="CAG9327405.1"/>
    <property type="molecule type" value="Genomic_DNA"/>
</dbReference>
<keyword evidence="1" id="KW-0863">Zinc-finger</keyword>
<feature type="region of interest" description="Disordered" evidence="3">
    <location>
        <begin position="564"/>
        <end position="591"/>
    </location>
</feature>
<dbReference type="PROSITE" id="PS51113">
    <property type="entry name" value="ZF_BTK"/>
    <property type="match status" value="1"/>
</dbReference>
<feature type="region of interest" description="Disordered" evidence="3">
    <location>
        <begin position="1"/>
        <end position="27"/>
    </location>
</feature>
<keyword evidence="1" id="KW-0479">Metal-binding</keyword>